<evidence type="ECO:0000313" key="5">
    <source>
        <dbReference type="Proteomes" id="UP001501303"/>
    </source>
</evidence>
<protein>
    <submittedName>
        <fullName evidence="4">PH domain-containing protein</fullName>
    </submittedName>
</protein>
<gene>
    <name evidence="4" type="ORF">GCM10009716_27490</name>
</gene>
<keyword evidence="2" id="KW-1133">Transmembrane helix</keyword>
<feature type="transmembrane region" description="Helical" evidence="2">
    <location>
        <begin position="215"/>
        <end position="236"/>
    </location>
</feature>
<dbReference type="EMBL" id="BAAAMJ010000029">
    <property type="protein sequence ID" value="GAA1916845.1"/>
    <property type="molecule type" value="Genomic_DNA"/>
</dbReference>
<sequence length="549" mass="58699">MTAVRPDGPVREDGPAPEAGAAQPWLRLNPKLIWVDALRVLLSLLPAAFALLVLDVESNAGVVGSVGAIALMGVAGAVADLVRWVRTRYRVTEEYVERRTGLFVRRHRSIRRDRIRSVDAEARLLHRITGLRRVRIGAGQVVTAGEPALVLDAVDRKVAEELRRQLLGVRPRAGAARAEEVRPAEEAGPSARAPQPGDATPDGGRVLAVLRWWWVVYNIVGVWVCVAAAGVLWGAFWTTSLLGFDAAAWIGSLADWEALGPVRTTAVALAATGALGVLWMAGSFFTEHARFRLERLPAGDGTVLRTTQGLFKTREITRDDSRLRGVSISEPLLWRWSGMADTSVITTGLSVWSTASTVLPRGPRRVAYPVAAEILGAPRNPLAAPLLRHPRAALHRRLLWAVSATAAATVLIAWLGATTGFGGRAWWIAAAVLLPAAAGLAVAAHRSLGDAVAGDYLVVRAGAMTRTTSALRRDAVCGVRVRQSVLQRRLGLATFSASTAAGYGRYSAPDAGVRRVEELAAAVLPEHVRPLLEGDRADHGPDRKGPVGA</sequence>
<proteinExistence type="predicted"/>
<dbReference type="InterPro" id="IPR005182">
    <property type="entry name" value="YdbS-like_PH"/>
</dbReference>
<feature type="transmembrane region" description="Helical" evidence="2">
    <location>
        <begin position="266"/>
        <end position="285"/>
    </location>
</feature>
<evidence type="ECO:0000256" key="1">
    <source>
        <dbReference type="SAM" id="MobiDB-lite"/>
    </source>
</evidence>
<dbReference type="InterPro" id="IPR014529">
    <property type="entry name" value="UCP026631"/>
</dbReference>
<evidence type="ECO:0000259" key="3">
    <source>
        <dbReference type="Pfam" id="PF03703"/>
    </source>
</evidence>
<reference evidence="4 5" key="1">
    <citation type="journal article" date="2019" name="Int. J. Syst. Evol. Microbiol.">
        <title>The Global Catalogue of Microorganisms (GCM) 10K type strain sequencing project: providing services to taxonomists for standard genome sequencing and annotation.</title>
        <authorList>
            <consortium name="The Broad Institute Genomics Platform"/>
            <consortium name="The Broad Institute Genome Sequencing Center for Infectious Disease"/>
            <person name="Wu L."/>
            <person name="Ma J."/>
        </authorList>
    </citation>
    <scope>NUCLEOTIDE SEQUENCE [LARGE SCALE GENOMIC DNA]</scope>
    <source>
        <strain evidence="4 5">JCM 13581</strain>
    </source>
</reference>
<dbReference type="RefSeq" id="WP_344262014.1">
    <property type="nucleotide sequence ID" value="NZ_BAAAMJ010000029.1"/>
</dbReference>
<feature type="domain" description="YdbS-like PH" evidence="3">
    <location>
        <begin position="452"/>
        <end position="521"/>
    </location>
</feature>
<evidence type="ECO:0000313" key="4">
    <source>
        <dbReference type="EMBL" id="GAA1916845.1"/>
    </source>
</evidence>
<feature type="transmembrane region" description="Helical" evidence="2">
    <location>
        <begin position="398"/>
        <end position="419"/>
    </location>
</feature>
<name>A0ABN2PAK7_9ACTN</name>
<keyword evidence="2" id="KW-0472">Membrane</keyword>
<feature type="transmembrane region" description="Helical" evidence="2">
    <location>
        <begin position="425"/>
        <end position="444"/>
    </location>
</feature>
<dbReference type="PIRSF" id="PIRSF026631">
    <property type="entry name" value="UCP026631"/>
    <property type="match status" value="1"/>
</dbReference>
<keyword evidence="5" id="KW-1185">Reference proteome</keyword>
<feature type="transmembrane region" description="Helical" evidence="2">
    <location>
        <begin position="60"/>
        <end position="82"/>
    </location>
</feature>
<accession>A0ABN2PAK7</accession>
<evidence type="ECO:0000256" key="2">
    <source>
        <dbReference type="SAM" id="Phobius"/>
    </source>
</evidence>
<feature type="domain" description="YdbS-like PH" evidence="3">
    <location>
        <begin position="84"/>
        <end position="166"/>
    </location>
</feature>
<dbReference type="PANTHER" id="PTHR34473">
    <property type="entry name" value="UPF0699 TRANSMEMBRANE PROTEIN YDBS"/>
    <property type="match status" value="1"/>
</dbReference>
<feature type="region of interest" description="Disordered" evidence="1">
    <location>
        <begin position="177"/>
        <end position="200"/>
    </location>
</feature>
<organism evidence="4 5">
    <name type="scientific">Streptomyces sodiiphilus</name>
    <dbReference type="NCBI Taxonomy" id="226217"/>
    <lineage>
        <taxon>Bacteria</taxon>
        <taxon>Bacillati</taxon>
        <taxon>Actinomycetota</taxon>
        <taxon>Actinomycetes</taxon>
        <taxon>Kitasatosporales</taxon>
        <taxon>Streptomycetaceae</taxon>
        <taxon>Streptomyces</taxon>
    </lineage>
</organism>
<feature type="transmembrane region" description="Helical" evidence="2">
    <location>
        <begin position="32"/>
        <end position="54"/>
    </location>
</feature>
<dbReference type="Proteomes" id="UP001501303">
    <property type="component" value="Unassembled WGS sequence"/>
</dbReference>
<dbReference type="Pfam" id="PF03703">
    <property type="entry name" value="bPH_2"/>
    <property type="match status" value="2"/>
</dbReference>
<comment type="caution">
    <text evidence="4">The sequence shown here is derived from an EMBL/GenBank/DDBJ whole genome shotgun (WGS) entry which is preliminary data.</text>
</comment>
<keyword evidence="2" id="KW-0812">Transmembrane</keyword>
<dbReference type="PANTHER" id="PTHR34473:SF2">
    <property type="entry name" value="UPF0699 TRANSMEMBRANE PROTEIN YDBT"/>
    <property type="match status" value="1"/>
</dbReference>